<dbReference type="SUPFAM" id="SSF56935">
    <property type="entry name" value="Porins"/>
    <property type="match status" value="1"/>
</dbReference>
<dbReference type="Pfam" id="PF17973">
    <property type="entry name" value="bMG10"/>
    <property type="match status" value="1"/>
</dbReference>
<evidence type="ECO:0000259" key="2">
    <source>
        <dbReference type="SMART" id="SM01360"/>
    </source>
</evidence>
<proteinExistence type="predicted"/>
<dbReference type="RefSeq" id="WP_377583488.1">
    <property type="nucleotide sequence ID" value="NZ_JBHTKA010000008.1"/>
</dbReference>
<dbReference type="Pfam" id="PF13715">
    <property type="entry name" value="CarbopepD_reg_2"/>
    <property type="match status" value="1"/>
</dbReference>
<organism evidence="3 4">
    <name type="scientific">Ohtaekwangia kribbensis</name>
    <dbReference type="NCBI Taxonomy" id="688913"/>
    <lineage>
        <taxon>Bacteria</taxon>
        <taxon>Pseudomonadati</taxon>
        <taxon>Bacteroidota</taxon>
        <taxon>Cytophagia</taxon>
        <taxon>Cytophagales</taxon>
        <taxon>Fulvivirgaceae</taxon>
        <taxon>Ohtaekwangia</taxon>
    </lineage>
</organism>
<feature type="signal peptide" evidence="1">
    <location>
        <begin position="1"/>
        <end position="18"/>
    </location>
</feature>
<dbReference type="InterPro" id="IPR051802">
    <property type="entry name" value="YfhM-like"/>
</dbReference>
<feature type="chain" id="PRO_5045536373" evidence="1">
    <location>
        <begin position="19"/>
        <end position="1938"/>
    </location>
</feature>
<dbReference type="PANTHER" id="PTHR40094:SF1">
    <property type="entry name" value="UBIQUITIN DOMAIN-CONTAINING PROTEIN"/>
    <property type="match status" value="1"/>
</dbReference>
<evidence type="ECO:0000313" key="3">
    <source>
        <dbReference type="EMBL" id="MFD1002412.1"/>
    </source>
</evidence>
<dbReference type="EMBL" id="JBHTKA010000008">
    <property type="protein sequence ID" value="MFD1002412.1"/>
    <property type="molecule type" value="Genomic_DNA"/>
</dbReference>
<evidence type="ECO:0000256" key="1">
    <source>
        <dbReference type="SAM" id="SignalP"/>
    </source>
</evidence>
<keyword evidence="1" id="KW-0732">Signal</keyword>
<comment type="caution">
    <text evidence="3">The sequence shown here is derived from an EMBL/GenBank/DDBJ whole genome shotgun (WGS) entry which is preliminary data.</text>
</comment>
<dbReference type="SUPFAM" id="SSF48239">
    <property type="entry name" value="Terpenoid cyclases/Protein prenyltransferases"/>
    <property type="match status" value="1"/>
</dbReference>
<dbReference type="InterPro" id="IPR008969">
    <property type="entry name" value="CarboxyPept-like_regulatory"/>
</dbReference>
<dbReference type="Gene3D" id="1.50.10.20">
    <property type="match status" value="1"/>
</dbReference>
<dbReference type="SMART" id="SM01360">
    <property type="entry name" value="A2M"/>
    <property type="match status" value="1"/>
</dbReference>
<protein>
    <submittedName>
        <fullName evidence="3">Carboxypeptidase-like regulatory domain-containing protein</fullName>
    </submittedName>
</protein>
<dbReference type="SUPFAM" id="SSF49464">
    <property type="entry name" value="Carboxypeptidase regulatory domain-like"/>
    <property type="match status" value="1"/>
</dbReference>
<dbReference type="Proteomes" id="UP001597112">
    <property type="component" value="Unassembled WGS sequence"/>
</dbReference>
<dbReference type="Gene3D" id="2.60.40.1120">
    <property type="entry name" value="Carboxypeptidase-like, regulatory domain"/>
    <property type="match status" value="1"/>
</dbReference>
<dbReference type="InterPro" id="IPR037066">
    <property type="entry name" value="Plug_dom_sf"/>
</dbReference>
<accession>A0ABW3K8W6</accession>
<dbReference type="InterPro" id="IPR001599">
    <property type="entry name" value="Macroglobln_a2"/>
</dbReference>
<name>A0ABW3K8W6_9BACT</name>
<dbReference type="PANTHER" id="PTHR40094">
    <property type="entry name" value="ALPHA-2-MACROGLOBULIN HOMOLOG"/>
    <property type="match status" value="1"/>
</dbReference>
<keyword evidence="4" id="KW-1185">Reference proteome</keyword>
<reference evidence="4" key="1">
    <citation type="journal article" date="2019" name="Int. J. Syst. Evol. Microbiol.">
        <title>The Global Catalogue of Microorganisms (GCM) 10K type strain sequencing project: providing services to taxonomists for standard genome sequencing and annotation.</title>
        <authorList>
            <consortium name="The Broad Institute Genomics Platform"/>
            <consortium name="The Broad Institute Genome Sequencing Center for Infectious Disease"/>
            <person name="Wu L."/>
            <person name="Ma J."/>
        </authorList>
    </citation>
    <scope>NUCLEOTIDE SEQUENCE [LARGE SCALE GENOMIC DNA]</scope>
    <source>
        <strain evidence="4">CCUG 58938</strain>
    </source>
</reference>
<feature type="domain" description="Alpha-2-macroglobulin" evidence="2">
    <location>
        <begin position="1319"/>
        <end position="1408"/>
    </location>
</feature>
<gene>
    <name evidence="3" type="ORF">ACFQ21_24020</name>
</gene>
<sequence>MNKFLLACLLLVCTNAAAQNLVESRTSSYYTFIYKITNEEAEKLYTENYSPLNDSLFHTLVDSYPADSVYEKELPTGHYLYIKSRGPTLEAALESVNNLDMAILNNHRDLLLSFHDVNGKAVNTLKPRIGIRNIPFSKKNNAYRIATTNRQGWIKVLHEGHVSFFDVQRKYNNNLPKRVTRRVLGTFPFNHIASPFFYAARSVRSLFDYTSIHPPGIYYRVQKIFTPRPYSGYVVLNKPKYKPGDTVKLKAYIINAKGKPAKHKITLRLNQDYSNSARTKTLAEVAPYRPGAYVYEFILYDSMQLKLDKRCNIFLQSERTDDYPHASFHYEQYELKQNLFSIRSNNAPPHKPATIFLKGTDANDLPLYDVRVQLIVKSAGVSDFNYPTIFVRDTLWTHNLKLDAIGETSISLPDSIFPKAVLEYKVTTIFTNTDNERHVKELNLKYTYIKPAGDIKIENDSVIFTSEDSGKFKIQALNKDGKIVEQKEISLPYQQKIDQRIQNYVLLQDDSFIKKISLESIGDDLQVSAEHTKDSLLILTQNPRKLPFHYQLFKNNTIIEQGYGYSYTAKRKASPHARYYFAIQYIWAGESRNQNYDIHFAKKRLHIEVDHPAAVYPGQQVAIKVNVTDAFDRPVKNADLTAYSITKKFKEGSSAAVPNFERFKSRKIFNEFSEKVQERSFSNDLHYRFWKNRLGLDSIEYYHFLYPEKGTYTYSTAGEDSITQIAPFIVSNGILQPIYYIYIDNELKYYHEVKSLEPYSFRASPGRHNLTVRLYNKLVNINHVVAERGKKLILCIDLNNLPKNVEVSEEGLSLSDYEINKLYAHFLLLNRDLTQRLAYLKQGNNFHAMVPFNWGNDTQSLVGPFVPGTISYHTPQFNTTFDFKPGRSVTIEPKLIDRESYDVRYLLRHPLYYRSFNPSLRDQVQTEKRILEYWKQNELEPQKEYTIRKYPTNYPVSQKTGTLVIQDNRGGLGQHFATFILNLDLPDEYYIFPGHQSSLTPLLPGKYQVVMLYKNGQYSKPKPVAVKPYGRTFYTLTYEKILPADTFSMKVLEQIKKWSNESVYIDQNRMHEMQNLRSLYYRESAYNESFTGGRWVTGKVTDSSGEALPGINIILKGTTNGTITDINGEYRIYVPTNGILVVSFIGYTSQELNTSAANQVNVNLAEDIQMLSEVVVVGYSESQKRSITAAATTVRGRSFGITSLTGRAPGVMMDSISMQLRGVSSIDGNSQPLIVIDGVPKAMDDIDPNRITSMIVFKSEEAVAIYGARAANGVILISTKPGMTKSKLMQTKLPDSPQLALTGDAAPGSSTRKNFRDYAFWQPKLYTDKNGEASFNVTFPDDITGWNIYVLGMASKKRAGQVQSKIQSYKPLAAQLSLPNFLVQGDSAWAIGKITNYGSDSLLIKRSVEVANKIIRQGEIAIKNSAIDTVNLTSTTTDSLSVKYSLTYKKYEDGELRKIPVMPIGSREAFGFFAPLTRDTTLTFTFDSPGKIKLYAQADVMDVLLDEISVLKVYPYDCNEQLASKLKALLAEKAICIYRKEKFNHDKQVEKAIKRLAANQQKDGGWGWWNAAGERSVWITIHIAKALLWADQLGYTVNFDKLGIKNYLMENTTTTTAAELQLKSWIFLSEKGEHLAMQSILDSLNKKIKHPSQHEQLLIQRLKQLQKMDVNWNMIDKQRSETLKGNWYWGESNYSLWDNDTDNTLVVFQMMEHRNPNDANLLKLQNYFLEKRKRSWLNTYQSSQIIEVLLPYLLKQKQRERKSAIVINSQEQISKFPYEQEYANVKSISVRKTGNDPVYITAYQEKWNAAPEKVEKDFVIHTAWQQGIKKIKAGKPLKLEVKLEVKKDAEYVMINIPIPAGCSYNSKDRSWSGNEVHREYDLHETRIYCERLRAGIYHYTIDLLPRYKGKYHLNPAKAEWMYFPVIYGREEMKNVVIE</sequence>
<dbReference type="InterPro" id="IPR008930">
    <property type="entry name" value="Terpenoid_cyclase/PrenylTrfase"/>
</dbReference>
<evidence type="ECO:0000313" key="4">
    <source>
        <dbReference type="Proteomes" id="UP001597112"/>
    </source>
</evidence>
<dbReference type="Gene3D" id="2.170.130.10">
    <property type="entry name" value="TonB-dependent receptor, plug domain"/>
    <property type="match status" value="1"/>
</dbReference>
<dbReference type="InterPro" id="IPR041246">
    <property type="entry name" value="Bact_MG10"/>
</dbReference>
<dbReference type="Pfam" id="PF00207">
    <property type="entry name" value="A2M"/>
    <property type="match status" value="1"/>
</dbReference>